<sequence length="491" mass="51012">MTDLVTRPDADTAPVEASDSQSTAPLDGGGETPPLAWAPAEPAPRKRRLGLWIGIPAAIAAVALVASSLVLIAPGTTVAGVPVGGMTPGAAADALQQRLAETTVVLAGADGEPEVTGAELGASLDAKALADRAFGEHPMWNVTSWFSDPNSASVSIDAVAATAALSAAAPELFTEPTDATIAFDAATASFVATPAVPGTGVDVESVRLALQKALADGQTRVEIDATPVEVPALHTTATADESIAKLNGMLDAAGFYVGAERTVPVDRAVAASWLSVEPIDDGTFEITADAAAIQPVVDELAPLVNRGAEDGKVITDSSGDVLREIAPGISGRELGDTSSVASDFAAQLADGNAAFALPVTEVAPVITTLARRIDVNLSEQRAYLYENNQVVQSWYISSGAEGFSSSTGNFRIRAKLESQNMGNRDLTKAPYYFTPDVPWVMYYNGDEALHGAYWHNNFGNVMSHGCINMPVDAAAYVFEWAPMGTEVSVHY</sequence>
<evidence type="ECO:0000256" key="4">
    <source>
        <dbReference type="ARBA" id="ARBA00022984"/>
    </source>
</evidence>
<feature type="active site" description="Proton donor/acceptor" evidence="6">
    <location>
        <position position="450"/>
    </location>
</feature>
<evidence type="ECO:0000256" key="7">
    <source>
        <dbReference type="SAM" id="MobiDB-lite"/>
    </source>
</evidence>
<dbReference type="EMBL" id="BAAAPK010000001">
    <property type="protein sequence ID" value="GAA1667521.1"/>
    <property type="molecule type" value="Genomic_DNA"/>
</dbReference>
<evidence type="ECO:0000256" key="3">
    <source>
        <dbReference type="ARBA" id="ARBA00022960"/>
    </source>
</evidence>
<organism evidence="10 11">
    <name type="scientific">Microbacterium lacus</name>
    <dbReference type="NCBI Taxonomy" id="415217"/>
    <lineage>
        <taxon>Bacteria</taxon>
        <taxon>Bacillati</taxon>
        <taxon>Actinomycetota</taxon>
        <taxon>Actinomycetes</taxon>
        <taxon>Micrococcales</taxon>
        <taxon>Microbacteriaceae</taxon>
        <taxon>Microbacterium</taxon>
    </lineage>
</organism>
<keyword evidence="5 6" id="KW-0961">Cell wall biogenesis/degradation</keyword>
<feature type="domain" description="L,D-TPase catalytic" evidence="9">
    <location>
        <begin position="371"/>
        <end position="490"/>
    </location>
</feature>
<keyword evidence="2" id="KW-0808">Transferase</keyword>
<reference evidence="11" key="1">
    <citation type="journal article" date="2019" name="Int. J. Syst. Evol. Microbiol.">
        <title>The Global Catalogue of Microorganisms (GCM) 10K type strain sequencing project: providing services to taxonomists for standard genome sequencing and annotation.</title>
        <authorList>
            <consortium name="The Broad Institute Genomics Platform"/>
            <consortium name="The Broad Institute Genome Sequencing Center for Infectious Disease"/>
            <person name="Wu L."/>
            <person name="Ma J."/>
        </authorList>
    </citation>
    <scope>NUCLEOTIDE SEQUENCE [LARGE SCALE GENOMIC DNA]</scope>
    <source>
        <strain evidence="11">JCM 15575</strain>
    </source>
</reference>
<evidence type="ECO:0000313" key="11">
    <source>
        <dbReference type="Proteomes" id="UP001500596"/>
    </source>
</evidence>
<keyword evidence="8" id="KW-0472">Membrane</keyword>
<dbReference type="RefSeq" id="WP_344052164.1">
    <property type="nucleotide sequence ID" value="NZ_BAAAPK010000001.1"/>
</dbReference>
<evidence type="ECO:0000256" key="1">
    <source>
        <dbReference type="ARBA" id="ARBA00004752"/>
    </source>
</evidence>
<dbReference type="InterPro" id="IPR050979">
    <property type="entry name" value="LD-transpeptidase"/>
</dbReference>
<dbReference type="InterPro" id="IPR038063">
    <property type="entry name" value="Transpep_catalytic_dom"/>
</dbReference>
<evidence type="ECO:0000256" key="2">
    <source>
        <dbReference type="ARBA" id="ARBA00022679"/>
    </source>
</evidence>
<evidence type="ECO:0000256" key="5">
    <source>
        <dbReference type="ARBA" id="ARBA00023316"/>
    </source>
</evidence>
<proteinExistence type="predicted"/>
<accession>A0ABP4S579</accession>
<keyword evidence="3 6" id="KW-0133">Cell shape</keyword>
<evidence type="ECO:0000256" key="8">
    <source>
        <dbReference type="SAM" id="Phobius"/>
    </source>
</evidence>
<dbReference type="PANTHER" id="PTHR30582:SF2">
    <property type="entry name" value="L,D-TRANSPEPTIDASE YCIB-RELATED"/>
    <property type="match status" value="1"/>
</dbReference>
<dbReference type="Pfam" id="PF03734">
    <property type="entry name" value="YkuD"/>
    <property type="match status" value="1"/>
</dbReference>
<feature type="region of interest" description="Disordered" evidence="7">
    <location>
        <begin position="1"/>
        <end position="41"/>
    </location>
</feature>
<dbReference type="InterPro" id="IPR022029">
    <property type="entry name" value="YoaR-like_PG-bd"/>
</dbReference>
<feature type="transmembrane region" description="Helical" evidence="8">
    <location>
        <begin position="49"/>
        <end position="73"/>
    </location>
</feature>
<dbReference type="PROSITE" id="PS52029">
    <property type="entry name" value="LD_TPASE"/>
    <property type="match status" value="1"/>
</dbReference>
<dbReference type="InterPro" id="IPR005490">
    <property type="entry name" value="LD_TPept_cat_dom"/>
</dbReference>
<keyword evidence="8" id="KW-0812">Transmembrane</keyword>
<gene>
    <name evidence="10" type="ORF">GCM10009807_09640</name>
</gene>
<feature type="compositionally biased region" description="Basic and acidic residues" evidence="7">
    <location>
        <begin position="1"/>
        <end position="10"/>
    </location>
</feature>
<protein>
    <submittedName>
        <fullName evidence="10">L,D-transpeptidase family protein</fullName>
    </submittedName>
</protein>
<feature type="active site" description="Nucleophile" evidence="6">
    <location>
        <position position="466"/>
    </location>
</feature>
<dbReference type="CDD" id="cd16913">
    <property type="entry name" value="YkuD_like"/>
    <property type="match status" value="1"/>
</dbReference>
<comment type="pathway">
    <text evidence="1 6">Cell wall biogenesis; peptidoglycan biosynthesis.</text>
</comment>
<evidence type="ECO:0000313" key="10">
    <source>
        <dbReference type="EMBL" id="GAA1667521.1"/>
    </source>
</evidence>
<keyword evidence="11" id="KW-1185">Reference proteome</keyword>
<evidence type="ECO:0000256" key="6">
    <source>
        <dbReference type="PROSITE-ProRule" id="PRU01373"/>
    </source>
</evidence>
<keyword evidence="4 6" id="KW-0573">Peptidoglycan synthesis</keyword>
<evidence type="ECO:0000259" key="9">
    <source>
        <dbReference type="PROSITE" id="PS52029"/>
    </source>
</evidence>
<dbReference type="Pfam" id="PF12229">
    <property type="entry name" value="PG_binding_4"/>
    <property type="match status" value="1"/>
</dbReference>
<dbReference type="PANTHER" id="PTHR30582">
    <property type="entry name" value="L,D-TRANSPEPTIDASE"/>
    <property type="match status" value="1"/>
</dbReference>
<comment type="caution">
    <text evidence="10">The sequence shown here is derived from an EMBL/GenBank/DDBJ whole genome shotgun (WGS) entry which is preliminary data.</text>
</comment>
<name>A0ABP4S579_9MICO</name>
<dbReference type="SUPFAM" id="SSF141523">
    <property type="entry name" value="L,D-transpeptidase catalytic domain-like"/>
    <property type="match status" value="1"/>
</dbReference>
<dbReference type="Gene3D" id="2.40.440.10">
    <property type="entry name" value="L,D-transpeptidase catalytic domain-like"/>
    <property type="match status" value="1"/>
</dbReference>
<keyword evidence="8" id="KW-1133">Transmembrane helix</keyword>
<dbReference type="Proteomes" id="UP001500596">
    <property type="component" value="Unassembled WGS sequence"/>
</dbReference>